<evidence type="ECO:0008006" key="3">
    <source>
        <dbReference type="Google" id="ProtNLM"/>
    </source>
</evidence>
<proteinExistence type="predicted"/>
<dbReference type="HOGENOM" id="CLU_160502_0_0_0"/>
<dbReference type="EMBL" id="DF820458">
    <property type="protein sequence ID" value="GAK52527.1"/>
    <property type="molecule type" value="Genomic_DNA"/>
</dbReference>
<dbReference type="InterPro" id="IPR023811">
    <property type="entry name" value="CHP04076"/>
</dbReference>
<name>A0A081BQ61_9BACT</name>
<protein>
    <recommendedName>
        <fullName evidence="3">TIGR04076 family protein</fullName>
    </recommendedName>
</protein>
<gene>
    <name evidence="1" type="ORF">U14_03778</name>
</gene>
<evidence type="ECO:0000313" key="2">
    <source>
        <dbReference type="Proteomes" id="UP000030700"/>
    </source>
</evidence>
<evidence type="ECO:0000313" key="1">
    <source>
        <dbReference type="EMBL" id="GAK52527.1"/>
    </source>
</evidence>
<organism evidence="1">
    <name type="scientific">Candidatus Moduliflexus flocculans</name>
    <dbReference type="NCBI Taxonomy" id="1499966"/>
    <lineage>
        <taxon>Bacteria</taxon>
        <taxon>Candidatus Moduliflexota</taxon>
        <taxon>Candidatus Moduliflexia</taxon>
        <taxon>Candidatus Moduliflexales</taxon>
        <taxon>Candidatus Moduliflexaceae</taxon>
    </lineage>
</organism>
<dbReference type="NCBIfam" id="TIGR04076">
    <property type="entry name" value="TIGR04076 family protein"/>
    <property type="match status" value="1"/>
</dbReference>
<dbReference type="Proteomes" id="UP000030700">
    <property type="component" value="Unassembled WGS sequence"/>
</dbReference>
<dbReference type="AlphaFoldDB" id="A0A081BQ61"/>
<sequence length="112" mass="12937">MNEIMKQKETEGIENLRERYGCRITVLKKVFHADLYEQYPYGAATACGRLEEGQVFITENRWDAPKGFCDWAWSELRPMIQSIHGGHAVPMIACCTDGLRPVTFKLERIELE</sequence>
<accession>A0A081BQ61</accession>
<reference evidence="1" key="1">
    <citation type="journal article" date="2015" name="PeerJ">
        <title>First genomic representation of candidate bacterial phylum KSB3 points to enhanced environmental sensing as a trigger of wastewater bulking.</title>
        <authorList>
            <person name="Sekiguchi Y."/>
            <person name="Ohashi A."/>
            <person name="Parks D.H."/>
            <person name="Yamauchi T."/>
            <person name="Tyson G.W."/>
            <person name="Hugenholtz P."/>
        </authorList>
    </citation>
    <scope>NUCLEOTIDE SEQUENCE [LARGE SCALE GENOMIC DNA]</scope>
</reference>
<keyword evidence="2" id="KW-1185">Reference proteome</keyword>
<dbReference type="STRING" id="1499966.U14_03778"/>